<dbReference type="Proteomes" id="UP000433183">
    <property type="component" value="Segment"/>
</dbReference>
<sequence length="119" mass="14426">MKYVFYERFYYPTNTSTIRTKTWIVNRVTCWTNPQQNLIKKMQREYGTKYASVNKHTNKLYVRERVRRATVKYANQVKYHKPDFAYSFTENAGLNINLVKERDEDDLVSWRSGRLHEDC</sequence>
<accession>A0A6B9J5D9</accession>
<evidence type="ECO:0000313" key="2">
    <source>
        <dbReference type="Proteomes" id="UP000433183"/>
    </source>
</evidence>
<reference evidence="1 2" key="1">
    <citation type="submission" date="2019-11" db="EMBL/GenBank/DDBJ databases">
        <title>Characterization of a new Erwinia amylovora bacteriophage.</title>
        <authorList>
            <person name="Valentovich L.N."/>
            <person name="Akhremchuk A.E."/>
            <person name="Besarab N.V."/>
            <person name="Lagonenko A.L."/>
        </authorList>
    </citation>
    <scope>NUCLEOTIDE SEQUENCE [LARGE SCALE GENOMIC DNA]</scope>
</reference>
<name>A0A6B9J5D9_9CAUD</name>
<gene>
    <name evidence="1" type="ORF">Hena1_00040</name>
</gene>
<keyword evidence="2" id="KW-1185">Reference proteome</keyword>
<proteinExistence type="predicted"/>
<evidence type="ECO:0000313" key="1">
    <source>
        <dbReference type="EMBL" id="QGZ16180.1"/>
    </source>
</evidence>
<protein>
    <submittedName>
        <fullName evidence="1">Uncharacterized protein</fullName>
    </submittedName>
</protein>
<dbReference type="EMBL" id="MN732867">
    <property type="protein sequence ID" value="QGZ16180.1"/>
    <property type="molecule type" value="Genomic_DNA"/>
</dbReference>
<organism evidence="1 2">
    <name type="scientific">Erwinia phage Hena1</name>
    <dbReference type="NCBI Taxonomy" id="2678601"/>
    <lineage>
        <taxon>Viruses</taxon>
        <taxon>Duplodnaviria</taxon>
        <taxon>Heunggongvirae</taxon>
        <taxon>Uroviricota</taxon>
        <taxon>Caudoviricetes</taxon>
        <taxon>Vequintavirinae</taxon>
        <taxon>Henunavirus</taxon>
        <taxon>Henunavirus hena1</taxon>
    </lineage>
</organism>